<gene>
    <name evidence="3" type="ORF">SHERM_07234</name>
</gene>
<feature type="domain" description="TTF-type" evidence="2">
    <location>
        <begin position="187"/>
        <end position="272"/>
    </location>
</feature>
<evidence type="ECO:0000259" key="2">
    <source>
        <dbReference type="SMART" id="SM00597"/>
    </source>
</evidence>
<evidence type="ECO:0000313" key="3">
    <source>
        <dbReference type="EMBL" id="CAA0841202.1"/>
    </source>
</evidence>
<comment type="caution">
    <text evidence="3">The sequence shown here is derived from an EMBL/GenBank/DDBJ whole genome shotgun (WGS) entry which is preliminary data.</text>
</comment>
<dbReference type="PANTHER" id="PTHR45749:SF35">
    <property type="entry name" value="AC-LIKE TRANSPOSASE-RELATED"/>
    <property type="match status" value="1"/>
</dbReference>
<sequence length="673" mass="77255">MNAVGPLESSEAILSFLNHPRKQCRLYGGGGRAARAPAGGPWMGGGARLYKSAEEEFNPAPNPNGVAAVTPRHIKDFYTPRNAEVGQDQGHQHVADVDANVEQNLDAEANANDDTQAAPGDDTQAPGDDVEDQGHQQEDEMSTIFDPRTWECLDNRKRDILIEKGPVRELNLQFPKDPTARHFSYAYYSRNLSNGEIVDRKWLFYSKHVDKVYCFCCKLFKSNRNKSHLASDGVRDWKHLSEKLKTHENSEEHLTCMSTWNELRLRLSKNKTIDDEMQRVIAKEKERWRHVLNELIQVLADAVKNHILKIVKDAKYFSIILDCTPDVSHEEQMTLIIRCVNMSRTIPRVEEFFLEFLRVDDTSGLELFNVLLDALRSLGLNIDDVRGQGYDNGSNMKGKHQAVTFFGVIQRIYCLFARSTKRWKILKDNVERFTVKPLSDTRWESRVKSVQPIRYQTPQIISALNELERVAKDEHDSKTVSDAQSLVTALHKFEFIVGMVIWDDILSTINMVRKKLQSKIVCLEATLKQIKGVITYFQKYREDGFDASIETAKSISSSIGIEPKFPTKRQAKRKKHFDEEDDESEELQCSTIETFKHEYFLVVVDTAIASLTSRFEKLKEFEEIFGFLFNSENLKSLDDNDLRKCCATFVKKFSHDNKSDVELEDFFSELKVL</sequence>
<dbReference type="PANTHER" id="PTHR45749">
    <property type="match status" value="1"/>
</dbReference>
<keyword evidence="4" id="KW-1185">Reference proteome</keyword>
<organism evidence="3 4">
    <name type="scientific">Striga hermonthica</name>
    <name type="common">Purple witchweed</name>
    <name type="synonym">Buchnera hermonthica</name>
    <dbReference type="NCBI Taxonomy" id="68872"/>
    <lineage>
        <taxon>Eukaryota</taxon>
        <taxon>Viridiplantae</taxon>
        <taxon>Streptophyta</taxon>
        <taxon>Embryophyta</taxon>
        <taxon>Tracheophyta</taxon>
        <taxon>Spermatophyta</taxon>
        <taxon>Magnoliopsida</taxon>
        <taxon>eudicotyledons</taxon>
        <taxon>Gunneridae</taxon>
        <taxon>Pentapetalae</taxon>
        <taxon>asterids</taxon>
        <taxon>lamiids</taxon>
        <taxon>Lamiales</taxon>
        <taxon>Orobanchaceae</taxon>
        <taxon>Buchnereae</taxon>
        <taxon>Striga</taxon>
    </lineage>
</organism>
<dbReference type="AlphaFoldDB" id="A0A9N7NR55"/>
<dbReference type="InterPro" id="IPR025398">
    <property type="entry name" value="DUF4371"/>
</dbReference>
<reference evidence="3" key="1">
    <citation type="submission" date="2019-12" db="EMBL/GenBank/DDBJ databases">
        <authorList>
            <person name="Scholes J."/>
        </authorList>
    </citation>
    <scope>NUCLEOTIDE SEQUENCE</scope>
</reference>
<dbReference type="Pfam" id="PF14291">
    <property type="entry name" value="DUF4371"/>
    <property type="match status" value="1"/>
</dbReference>
<evidence type="ECO:0000256" key="1">
    <source>
        <dbReference type="SAM" id="MobiDB-lite"/>
    </source>
</evidence>
<feature type="region of interest" description="Disordered" evidence="1">
    <location>
        <begin position="110"/>
        <end position="146"/>
    </location>
</feature>
<protein>
    <submittedName>
        <fullName evidence="3">TTF-type zinc finger protein with HAT dimerisation domain</fullName>
    </submittedName>
</protein>
<name>A0A9N7NR55_STRHE</name>
<evidence type="ECO:0000313" key="4">
    <source>
        <dbReference type="Proteomes" id="UP001153555"/>
    </source>
</evidence>
<proteinExistence type="predicted"/>
<dbReference type="SMART" id="SM00597">
    <property type="entry name" value="ZnF_TTF"/>
    <property type="match status" value="1"/>
</dbReference>
<dbReference type="Proteomes" id="UP001153555">
    <property type="component" value="Unassembled WGS sequence"/>
</dbReference>
<dbReference type="InterPro" id="IPR006580">
    <property type="entry name" value="Znf_TTF"/>
</dbReference>
<dbReference type="OrthoDB" id="1692427at2759"/>
<accession>A0A9N7NR55</accession>
<dbReference type="EMBL" id="CACSLK010034050">
    <property type="protein sequence ID" value="CAA0841202.1"/>
    <property type="molecule type" value="Genomic_DNA"/>
</dbReference>